<keyword evidence="1" id="KW-0472">Membrane</keyword>
<evidence type="ECO:0000256" key="1">
    <source>
        <dbReference type="SAM" id="Phobius"/>
    </source>
</evidence>
<reference evidence="2 3" key="1">
    <citation type="journal article" date="2014" name="Genome Announc.">
        <title>Draft Genome Sequences of Marine Flavobacterium Algibacter lectus Strains SS8 and NR4.</title>
        <authorList>
            <person name="Takatani N."/>
            <person name="Nakanishi M."/>
            <person name="Meirelles P."/>
            <person name="Mino S."/>
            <person name="Suda W."/>
            <person name="Oshima K."/>
            <person name="Hattori M."/>
            <person name="Ohkuma M."/>
            <person name="Hosokawa M."/>
            <person name="Miyashita K."/>
            <person name="Thompson F.L."/>
            <person name="Niwa A."/>
            <person name="Sawabe T."/>
            <person name="Sawabe T."/>
        </authorList>
    </citation>
    <scope>NUCLEOTIDE SEQUENCE [LARGE SCALE GENOMIC DNA]</scope>
    <source>
        <strain evidence="3">JCM19274</strain>
    </source>
</reference>
<accession>A0A090WP49</accession>
<dbReference type="Proteomes" id="UP000029643">
    <property type="component" value="Unassembled WGS sequence"/>
</dbReference>
<gene>
    <name evidence="2" type="ORF">JCM19274_4887</name>
</gene>
<proteinExistence type="predicted"/>
<feature type="transmembrane region" description="Helical" evidence="1">
    <location>
        <begin position="20"/>
        <end position="44"/>
    </location>
</feature>
<dbReference type="EMBL" id="BBNU01000001">
    <property type="protein sequence ID" value="GAL77174.1"/>
    <property type="molecule type" value="Genomic_DNA"/>
</dbReference>
<sequence>MWFATNGVIEDLVTNFNLNSLALGHLSSAVQFGFIIGTFLFALLTITDRFAPSKVFFYKCCSGGCF</sequence>
<keyword evidence="1" id="KW-1133">Transmembrane helix</keyword>
<comment type="caution">
    <text evidence="2">The sequence shown here is derived from an EMBL/GenBank/DDBJ whole genome shotgun (WGS) entry which is preliminary data.</text>
</comment>
<name>A0A090WP49_9FLAO</name>
<protein>
    <submittedName>
        <fullName evidence="2">Putative membrane protein</fullName>
    </submittedName>
</protein>
<evidence type="ECO:0000313" key="3">
    <source>
        <dbReference type="Proteomes" id="UP000029643"/>
    </source>
</evidence>
<keyword evidence="1" id="KW-0812">Transmembrane</keyword>
<dbReference type="AlphaFoldDB" id="A0A090WP49"/>
<evidence type="ECO:0000313" key="2">
    <source>
        <dbReference type="EMBL" id="GAL77174.1"/>
    </source>
</evidence>
<organism evidence="2 3">
    <name type="scientific">Algibacter lectus</name>
    <dbReference type="NCBI Taxonomy" id="221126"/>
    <lineage>
        <taxon>Bacteria</taxon>
        <taxon>Pseudomonadati</taxon>
        <taxon>Bacteroidota</taxon>
        <taxon>Flavobacteriia</taxon>
        <taxon>Flavobacteriales</taxon>
        <taxon>Flavobacteriaceae</taxon>
        <taxon>Algibacter</taxon>
    </lineage>
</organism>